<sequence>MRSSGIKPNVFPVDAMKNSLLIHLISAVVLSAGVFPTSGFASTIDEQFACKSNAHTFIANLINSHLIDPTPIRVEANSVNAFRPTHGTNLTVYGLRVRAVFGYQPGDPTFRHGNGKTSSSPIYGAVVFGSSESVEAQLRQAGSTAVVQQVIPMMLSAIVCET</sequence>
<dbReference type="eggNOG" id="ENOG5030Y30">
    <property type="taxonomic scope" value="Bacteria"/>
</dbReference>
<gene>
    <name evidence="1" type="ordered locus">Bcep1808_5556</name>
</gene>
<dbReference type="HOGENOM" id="CLU_116619_0_0_4"/>
<dbReference type="Proteomes" id="UP000002287">
    <property type="component" value="Chromosome 3"/>
</dbReference>
<evidence type="ECO:0000313" key="1">
    <source>
        <dbReference type="EMBL" id="ABO58496.1"/>
    </source>
</evidence>
<organism evidence="1 2">
    <name type="scientific">Burkholderia vietnamiensis (strain G4 / LMG 22486)</name>
    <name type="common">Burkholderia cepacia (strain R1808)</name>
    <dbReference type="NCBI Taxonomy" id="269482"/>
    <lineage>
        <taxon>Bacteria</taxon>
        <taxon>Pseudomonadati</taxon>
        <taxon>Pseudomonadota</taxon>
        <taxon>Betaproteobacteria</taxon>
        <taxon>Burkholderiales</taxon>
        <taxon>Burkholderiaceae</taxon>
        <taxon>Burkholderia</taxon>
        <taxon>Burkholderia cepacia complex</taxon>
    </lineage>
</organism>
<accession>A4JQE3</accession>
<dbReference type="EMBL" id="CP000616">
    <property type="protein sequence ID" value="ABO58496.1"/>
    <property type="molecule type" value="Genomic_DNA"/>
</dbReference>
<name>A4JQE3_BURVG</name>
<dbReference type="KEGG" id="bvi:Bcep1808_5556"/>
<evidence type="ECO:0000313" key="2">
    <source>
        <dbReference type="Proteomes" id="UP000002287"/>
    </source>
</evidence>
<reference evidence="2" key="1">
    <citation type="submission" date="2007-03" db="EMBL/GenBank/DDBJ databases">
        <title>Complete sequence of chromosome 3 of Burkholderia vietnamiensis G4.</title>
        <authorList>
            <consortium name="US DOE Joint Genome Institute"/>
            <person name="Copeland A."/>
            <person name="Lucas S."/>
            <person name="Lapidus A."/>
            <person name="Barry K."/>
            <person name="Detter J.C."/>
            <person name="Glavina del Rio T."/>
            <person name="Hammon N."/>
            <person name="Israni S."/>
            <person name="Dalin E."/>
            <person name="Tice H."/>
            <person name="Pitluck S."/>
            <person name="Chain P."/>
            <person name="Malfatti S."/>
            <person name="Shin M."/>
            <person name="Vergez L."/>
            <person name="Schmutz J."/>
            <person name="Larimer F."/>
            <person name="Land M."/>
            <person name="Hauser L."/>
            <person name="Kyrpides N."/>
            <person name="Tiedje J."/>
            <person name="Richardson P."/>
        </authorList>
    </citation>
    <scope>NUCLEOTIDE SEQUENCE [LARGE SCALE GENOMIC DNA]</scope>
    <source>
        <strain evidence="2">G4 / LMG 22486</strain>
    </source>
</reference>
<proteinExistence type="predicted"/>
<dbReference type="AlphaFoldDB" id="A4JQE3"/>
<protein>
    <submittedName>
        <fullName evidence="1">Uncharacterized protein</fullName>
    </submittedName>
</protein>